<name>A0A8H3KWA7_9GLOM</name>
<dbReference type="OrthoDB" id="2446077at2759"/>
<proteinExistence type="predicted"/>
<gene>
    <name evidence="2" type="ORF">RCL2_000453600</name>
</gene>
<evidence type="ECO:0000256" key="1">
    <source>
        <dbReference type="SAM" id="MobiDB-lite"/>
    </source>
</evidence>
<accession>A0A8H3KWA7</accession>
<evidence type="ECO:0000313" key="3">
    <source>
        <dbReference type="Proteomes" id="UP000615446"/>
    </source>
</evidence>
<comment type="caution">
    <text evidence="2">The sequence shown here is derived from an EMBL/GenBank/DDBJ whole genome shotgun (WGS) entry which is preliminary data.</text>
</comment>
<feature type="region of interest" description="Disordered" evidence="1">
    <location>
        <begin position="149"/>
        <end position="168"/>
    </location>
</feature>
<evidence type="ECO:0000313" key="2">
    <source>
        <dbReference type="EMBL" id="GES77153.1"/>
    </source>
</evidence>
<evidence type="ECO:0008006" key="4">
    <source>
        <dbReference type="Google" id="ProtNLM"/>
    </source>
</evidence>
<reference evidence="2" key="1">
    <citation type="submission" date="2019-10" db="EMBL/GenBank/DDBJ databases">
        <title>Conservation and host-specific expression of non-tandemly repeated heterogenous ribosome RNA gene in arbuscular mycorrhizal fungi.</title>
        <authorList>
            <person name="Maeda T."/>
            <person name="Kobayashi Y."/>
            <person name="Nakagawa T."/>
            <person name="Ezawa T."/>
            <person name="Yamaguchi K."/>
            <person name="Bino T."/>
            <person name="Nishimoto Y."/>
            <person name="Shigenobu S."/>
            <person name="Kawaguchi M."/>
        </authorList>
    </citation>
    <scope>NUCLEOTIDE SEQUENCE</scope>
    <source>
        <strain evidence="2">HR1</strain>
    </source>
</reference>
<dbReference type="EMBL" id="BLAL01000028">
    <property type="protein sequence ID" value="GES77153.1"/>
    <property type="molecule type" value="Genomic_DNA"/>
</dbReference>
<dbReference type="Proteomes" id="UP000615446">
    <property type="component" value="Unassembled WGS sequence"/>
</dbReference>
<sequence>MEYSIGTCLGCKKCLYCKNELSIQKRHVYVTKQSNQIKKTELKDAFQRRKSTPNLKKIDSNENNLVNNELINECEINDLEETVQTISFNLIVKPSNSAALPSKWMEIEVLSLDDILVDVYRYIKKLTGDDEIMHSDYLITFKPEKNAGSGAQLKKEKKDKQSKRKRGLALDSEGFGSENVDVRKKKNAVPKLADFSEVIQQEGRVIRELREQYRCDQHDTCFIDNGRHTKLTAMHLQCWAKEIIRGTVDNTKMPNLPIFTQSNSINEKSKTPSTPTNPNSNIMPFFFTIPPQMASFIQNSNINNSINSPLSSPKQAAPSFDEFFAKLDGSDGTGEFVNFKKTFEDAHISVSQIYDLTNAEFNQLGVKKIGWRKAIRAAARRYNR</sequence>
<dbReference type="AlphaFoldDB" id="A0A8H3KWA7"/>
<protein>
    <recommendedName>
        <fullName evidence="4">SAM domain-containing protein</fullName>
    </recommendedName>
</protein>
<organism evidence="2 3">
    <name type="scientific">Rhizophagus clarus</name>
    <dbReference type="NCBI Taxonomy" id="94130"/>
    <lineage>
        <taxon>Eukaryota</taxon>
        <taxon>Fungi</taxon>
        <taxon>Fungi incertae sedis</taxon>
        <taxon>Mucoromycota</taxon>
        <taxon>Glomeromycotina</taxon>
        <taxon>Glomeromycetes</taxon>
        <taxon>Glomerales</taxon>
        <taxon>Glomeraceae</taxon>
        <taxon>Rhizophagus</taxon>
    </lineage>
</organism>